<dbReference type="GO" id="GO:0016301">
    <property type="term" value="F:kinase activity"/>
    <property type="evidence" value="ECO:0007669"/>
    <property type="project" value="UniProtKB-KW"/>
</dbReference>
<keyword evidence="2" id="KW-0808">Transferase</keyword>
<name>A0A5B7GMY0_PORTR</name>
<dbReference type="OrthoDB" id="205248at2759"/>
<feature type="region of interest" description="Disordered" evidence="1">
    <location>
        <begin position="150"/>
        <end position="169"/>
    </location>
</feature>
<organism evidence="2 3">
    <name type="scientific">Portunus trituberculatus</name>
    <name type="common">Swimming crab</name>
    <name type="synonym">Neptunus trituberculatus</name>
    <dbReference type="NCBI Taxonomy" id="210409"/>
    <lineage>
        <taxon>Eukaryota</taxon>
        <taxon>Metazoa</taxon>
        <taxon>Ecdysozoa</taxon>
        <taxon>Arthropoda</taxon>
        <taxon>Crustacea</taxon>
        <taxon>Multicrustacea</taxon>
        <taxon>Malacostraca</taxon>
        <taxon>Eumalacostraca</taxon>
        <taxon>Eucarida</taxon>
        <taxon>Decapoda</taxon>
        <taxon>Pleocyemata</taxon>
        <taxon>Brachyura</taxon>
        <taxon>Eubrachyura</taxon>
        <taxon>Portunoidea</taxon>
        <taxon>Portunidae</taxon>
        <taxon>Portuninae</taxon>
        <taxon>Portunus</taxon>
    </lineage>
</organism>
<dbReference type="AlphaFoldDB" id="A0A5B7GMY0"/>
<evidence type="ECO:0000313" key="3">
    <source>
        <dbReference type="Proteomes" id="UP000324222"/>
    </source>
</evidence>
<proteinExistence type="predicted"/>
<keyword evidence="3" id="KW-1185">Reference proteome</keyword>
<evidence type="ECO:0000313" key="2">
    <source>
        <dbReference type="EMBL" id="MPC57904.1"/>
    </source>
</evidence>
<accession>A0A5B7GMY0</accession>
<evidence type="ECO:0000256" key="1">
    <source>
        <dbReference type="SAM" id="MobiDB-lite"/>
    </source>
</evidence>
<reference evidence="2 3" key="1">
    <citation type="submission" date="2019-05" db="EMBL/GenBank/DDBJ databases">
        <title>Another draft genome of Portunus trituberculatus and its Hox gene families provides insights of decapod evolution.</title>
        <authorList>
            <person name="Jeong J.-H."/>
            <person name="Song I."/>
            <person name="Kim S."/>
            <person name="Choi T."/>
            <person name="Kim D."/>
            <person name="Ryu S."/>
            <person name="Kim W."/>
        </authorList>
    </citation>
    <scope>NUCLEOTIDE SEQUENCE [LARGE SCALE GENOMIC DNA]</scope>
    <source>
        <tissue evidence="2">Muscle</tissue>
    </source>
</reference>
<dbReference type="EMBL" id="VSRR010015173">
    <property type="protein sequence ID" value="MPC57904.1"/>
    <property type="molecule type" value="Genomic_DNA"/>
</dbReference>
<dbReference type="Proteomes" id="UP000324222">
    <property type="component" value="Unassembled WGS sequence"/>
</dbReference>
<gene>
    <name evidence="2" type="primary">Riok3</name>
    <name evidence="2" type="ORF">E2C01_051895</name>
</gene>
<protein>
    <submittedName>
        <fullName evidence="2">Serine/threonine-protein kinase RIO3</fullName>
    </submittedName>
</protein>
<sequence>MSFLSLIPNPKRIILPTGPRGPTQPYSAAEVVQPASELQPAAAPPLTPAWGGAGMAPAGPSLIPVSPWGRVSPAAPQSAPPKSFHELMSEDLANDLQQKETQAYHLSLLNEKEDYSDFIKPQEEVANDLYLAQVLQYEYDREYDQQLNREERFFNGNSKGTDSYTNGSL</sequence>
<comment type="caution">
    <text evidence="2">The sequence shown here is derived from an EMBL/GenBank/DDBJ whole genome shotgun (WGS) entry which is preliminary data.</text>
</comment>
<feature type="compositionally biased region" description="Polar residues" evidence="1">
    <location>
        <begin position="155"/>
        <end position="169"/>
    </location>
</feature>
<keyword evidence="2" id="KW-0418">Kinase</keyword>